<comment type="caution">
    <text evidence="1">The sequence shown here is derived from an EMBL/GenBank/DDBJ whole genome shotgun (WGS) entry which is preliminary data.</text>
</comment>
<gene>
    <name evidence="1" type="ORF">L3Q82_024664</name>
</gene>
<dbReference type="EMBL" id="CM041537">
    <property type="protein sequence ID" value="KAI3369855.1"/>
    <property type="molecule type" value="Genomic_DNA"/>
</dbReference>
<dbReference type="Proteomes" id="UP000831701">
    <property type="component" value="Chromosome 7"/>
</dbReference>
<proteinExistence type="predicted"/>
<protein>
    <submittedName>
        <fullName evidence="1">Uncharacterized protein</fullName>
    </submittedName>
</protein>
<evidence type="ECO:0000313" key="2">
    <source>
        <dbReference type="Proteomes" id="UP000831701"/>
    </source>
</evidence>
<organism evidence="1 2">
    <name type="scientific">Scortum barcoo</name>
    <name type="common">barcoo grunter</name>
    <dbReference type="NCBI Taxonomy" id="214431"/>
    <lineage>
        <taxon>Eukaryota</taxon>
        <taxon>Metazoa</taxon>
        <taxon>Chordata</taxon>
        <taxon>Craniata</taxon>
        <taxon>Vertebrata</taxon>
        <taxon>Euteleostomi</taxon>
        <taxon>Actinopterygii</taxon>
        <taxon>Neopterygii</taxon>
        <taxon>Teleostei</taxon>
        <taxon>Neoteleostei</taxon>
        <taxon>Acanthomorphata</taxon>
        <taxon>Eupercaria</taxon>
        <taxon>Centrarchiformes</taxon>
        <taxon>Terapontoidei</taxon>
        <taxon>Terapontidae</taxon>
        <taxon>Scortum</taxon>
    </lineage>
</organism>
<name>A0ACB8WQ21_9TELE</name>
<evidence type="ECO:0000313" key="1">
    <source>
        <dbReference type="EMBL" id="KAI3369855.1"/>
    </source>
</evidence>
<keyword evidence="2" id="KW-1185">Reference proteome</keyword>
<accession>A0ACB8WQ21</accession>
<sequence>MPSVPTRDILPGTCAAGVSTDPGSNSKELAWLSGPGLLLLVVCQGLCPLHWLTQKGQVFQWSEDCTQAFAQLRSALTEALVLAYPDPCRPFIVDTEYSNMGLGAMLSQEGEQGEQVIAYFSHSLANDGANDTMASPPGELAALEPEGQLARWTLQDYNFEVRHRAGRLHVNTDALFRQPCKGEDCKYCQRMEEQDTAAPKVAALWETPVVDDGRPPDSSSGGPQDHLWTTTTVLRAFKSPEQLRHDQSQDPVFFHVQDWEDWPRTRMASSLSIGH</sequence>
<reference evidence="1" key="1">
    <citation type="submission" date="2022-04" db="EMBL/GenBank/DDBJ databases">
        <title>Jade perch genome.</title>
        <authorList>
            <person name="Chao B."/>
        </authorList>
    </citation>
    <scope>NUCLEOTIDE SEQUENCE</scope>
    <source>
        <strain evidence="1">CB-2022</strain>
    </source>
</reference>